<dbReference type="AlphaFoldDB" id="A0AAW2S0P3"/>
<organism evidence="1">
    <name type="scientific">Sesamum radiatum</name>
    <name type="common">Black benniseed</name>
    <dbReference type="NCBI Taxonomy" id="300843"/>
    <lineage>
        <taxon>Eukaryota</taxon>
        <taxon>Viridiplantae</taxon>
        <taxon>Streptophyta</taxon>
        <taxon>Embryophyta</taxon>
        <taxon>Tracheophyta</taxon>
        <taxon>Spermatophyta</taxon>
        <taxon>Magnoliopsida</taxon>
        <taxon>eudicotyledons</taxon>
        <taxon>Gunneridae</taxon>
        <taxon>Pentapetalae</taxon>
        <taxon>asterids</taxon>
        <taxon>lamiids</taxon>
        <taxon>Lamiales</taxon>
        <taxon>Pedaliaceae</taxon>
        <taxon>Sesamum</taxon>
    </lineage>
</organism>
<dbReference type="EMBL" id="JACGWJ010000012">
    <property type="protein sequence ID" value="KAL0385928.1"/>
    <property type="molecule type" value="Genomic_DNA"/>
</dbReference>
<comment type="caution">
    <text evidence="1">The sequence shown here is derived from an EMBL/GenBank/DDBJ whole genome shotgun (WGS) entry which is preliminary data.</text>
</comment>
<reference evidence="1" key="2">
    <citation type="journal article" date="2024" name="Plant">
        <title>Genomic evolution and insights into agronomic trait innovations of Sesamum species.</title>
        <authorList>
            <person name="Miao H."/>
            <person name="Wang L."/>
            <person name="Qu L."/>
            <person name="Liu H."/>
            <person name="Sun Y."/>
            <person name="Le M."/>
            <person name="Wang Q."/>
            <person name="Wei S."/>
            <person name="Zheng Y."/>
            <person name="Lin W."/>
            <person name="Duan Y."/>
            <person name="Cao H."/>
            <person name="Xiong S."/>
            <person name="Wang X."/>
            <person name="Wei L."/>
            <person name="Li C."/>
            <person name="Ma Q."/>
            <person name="Ju M."/>
            <person name="Zhao R."/>
            <person name="Li G."/>
            <person name="Mu C."/>
            <person name="Tian Q."/>
            <person name="Mei H."/>
            <person name="Zhang T."/>
            <person name="Gao T."/>
            <person name="Zhang H."/>
        </authorList>
    </citation>
    <scope>NUCLEOTIDE SEQUENCE</scope>
    <source>
        <strain evidence="1">G02</strain>
    </source>
</reference>
<protein>
    <submittedName>
        <fullName evidence="1">Uncharacterized protein</fullName>
    </submittedName>
</protein>
<name>A0AAW2S0P3_SESRA</name>
<proteinExistence type="predicted"/>
<gene>
    <name evidence="1" type="ORF">Sradi_2987100</name>
</gene>
<reference evidence="1" key="1">
    <citation type="submission" date="2020-06" db="EMBL/GenBank/DDBJ databases">
        <authorList>
            <person name="Li T."/>
            <person name="Hu X."/>
            <person name="Zhang T."/>
            <person name="Song X."/>
            <person name="Zhang H."/>
            <person name="Dai N."/>
            <person name="Sheng W."/>
            <person name="Hou X."/>
            <person name="Wei L."/>
        </authorList>
    </citation>
    <scope>NUCLEOTIDE SEQUENCE</scope>
    <source>
        <strain evidence="1">G02</strain>
        <tissue evidence="1">Leaf</tissue>
    </source>
</reference>
<accession>A0AAW2S0P3</accession>
<sequence>MGNPKGKSPAVLLPTPLREPRFPLASLYSYYSSRYPNWTPHLVEEMETKKNFPPGLDPD</sequence>
<evidence type="ECO:0000313" key="1">
    <source>
        <dbReference type="EMBL" id="KAL0385928.1"/>
    </source>
</evidence>